<dbReference type="GO" id="GO:0009903">
    <property type="term" value="P:chloroplast avoidance movement"/>
    <property type="evidence" value="ECO:0007669"/>
    <property type="project" value="TreeGrafter"/>
</dbReference>
<evidence type="ECO:0000313" key="5">
    <source>
        <dbReference type="Proteomes" id="UP000287651"/>
    </source>
</evidence>
<keyword evidence="2 3" id="KW-0175">Coiled coil</keyword>
<sequence>MGSREEDGVIVGRVQIDTSAPFRSVKEAVMLFGERMLAGELYASRLDEIRAAANSNETESSRMGSIVAELEERRQNLEKADEERREMLNRLSSLREELEKTKMEIKQLKAGESEKRVRDIEIEDVKFVENAGEVEVAAQLLGNHHQVVELQKKRYVTFADPPSLARVLVVNAEEQMLERQVSVDKESTPVKKKTMTTKKKPLLPLIAALFAKKMDHRDGAVRRARGS</sequence>
<gene>
    <name evidence="4" type="ORF">B296_00039059</name>
</gene>
<dbReference type="PANTHER" id="PTHR32054">
    <property type="entry name" value="HEAVY CHAIN, PUTATIVE, EXPRESSED-RELATED-RELATED"/>
    <property type="match status" value="1"/>
</dbReference>
<name>A0A426YQW6_ENSVE</name>
<dbReference type="GO" id="GO:0005829">
    <property type="term" value="C:cytosol"/>
    <property type="evidence" value="ECO:0007669"/>
    <property type="project" value="TreeGrafter"/>
</dbReference>
<evidence type="ECO:0000256" key="2">
    <source>
        <dbReference type="ARBA" id="ARBA00023054"/>
    </source>
</evidence>
<accession>A0A426YQW6</accession>
<dbReference type="GO" id="GO:0009904">
    <property type="term" value="P:chloroplast accumulation movement"/>
    <property type="evidence" value="ECO:0007669"/>
    <property type="project" value="TreeGrafter"/>
</dbReference>
<comment type="similarity">
    <text evidence="1">Belongs to the WEB family.</text>
</comment>
<dbReference type="Proteomes" id="UP000287651">
    <property type="component" value="Unassembled WGS sequence"/>
</dbReference>
<dbReference type="AlphaFoldDB" id="A0A426YQW6"/>
<feature type="coiled-coil region" evidence="3">
    <location>
        <begin position="63"/>
        <end position="115"/>
    </location>
</feature>
<reference evidence="4 5" key="1">
    <citation type="journal article" date="2014" name="Agronomy (Basel)">
        <title>A Draft Genome Sequence for Ensete ventricosum, the Drought-Tolerant Tree Against Hunger.</title>
        <authorList>
            <person name="Harrison J."/>
            <person name="Moore K.A."/>
            <person name="Paszkiewicz K."/>
            <person name="Jones T."/>
            <person name="Grant M."/>
            <person name="Ambacheew D."/>
            <person name="Muzemil S."/>
            <person name="Studholme D.J."/>
        </authorList>
    </citation>
    <scope>NUCLEOTIDE SEQUENCE [LARGE SCALE GENOMIC DNA]</scope>
</reference>
<comment type="caution">
    <text evidence="4">The sequence shown here is derived from an EMBL/GenBank/DDBJ whole genome shotgun (WGS) entry which is preliminary data.</text>
</comment>
<organism evidence="4 5">
    <name type="scientific">Ensete ventricosum</name>
    <name type="common">Abyssinian banana</name>
    <name type="synonym">Musa ensete</name>
    <dbReference type="NCBI Taxonomy" id="4639"/>
    <lineage>
        <taxon>Eukaryota</taxon>
        <taxon>Viridiplantae</taxon>
        <taxon>Streptophyta</taxon>
        <taxon>Embryophyta</taxon>
        <taxon>Tracheophyta</taxon>
        <taxon>Spermatophyta</taxon>
        <taxon>Magnoliopsida</taxon>
        <taxon>Liliopsida</taxon>
        <taxon>Zingiberales</taxon>
        <taxon>Musaceae</taxon>
        <taxon>Ensete</taxon>
    </lineage>
</organism>
<evidence type="ECO:0008006" key="6">
    <source>
        <dbReference type="Google" id="ProtNLM"/>
    </source>
</evidence>
<protein>
    <recommendedName>
        <fullName evidence="6">WEB family protein</fullName>
    </recommendedName>
</protein>
<evidence type="ECO:0000256" key="3">
    <source>
        <dbReference type="SAM" id="Coils"/>
    </source>
</evidence>
<dbReference type="PANTHER" id="PTHR32054:SF9">
    <property type="entry name" value="OS04G0116200 PROTEIN"/>
    <property type="match status" value="1"/>
</dbReference>
<dbReference type="EMBL" id="AMZH03010772">
    <property type="protein sequence ID" value="RRT54119.1"/>
    <property type="molecule type" value="Genomic_DNA"/>
</dbReference>
<evidence type="ECO:0000313" key="4">
    <source>
        <dbReference type="EMBL" id="RRT54119.1"/>
    </source>
</evidence>
<evidence type="ECO:0000256" key="1">
    <source>
        <dbReference type="ARBA" id="ARBA00005485"/>
    </source>
</evidence>
<proteinExistence type="inferred from homology"/>